<dbReference type="WBParaSite" id="Pan_g1315.t1">
    <property type="protein sequence ID" value="Pan_g1315.t1"/>
    <property type="gene ID" value="Pan_g1315"/>
</dbReference>
<evidence type="ECO:0000256" key="3">
    <source>
        <dbReference type="ARBA" id="ARBA00047960"/>
    </source>
</evidence>
<reference evidence="7" key="2">
    <citation type="submission" date="2020-10" db="UniProtKB">
        <authorList>
            <consortium name="WormBaseParasite"/>
        </authorList>
    </citation>
    <scope>IDENTIFICATION</scope>
</reference>
<dbReference type="Pfam" id="PF14497">
    <property type="entry name" value="GST_C_3"/>
    <property type="match status" value="1"/>
</dbReference>
<dbReference type="PANTHER" id="PTHR11571">
    <property type="entry name" value="GLUTATHIONE S-TRANSFERASE"/>
    <property type="match status" value="1"/>
</dbReference>
<dbReference type="SFLD" id="SFLDS00019">
    <property type="entry name" value="Glutathione_Transferase_(cytos"/>
    <property type="match status" value="1"/>
</dbReference>
<dbReference type="PROSITE" id="PS50404">
    <property type="entry name" value="GST_NTER"/>
    <property type="match status" value="1"/>
</dbReference>
<dbReference type="GO" id="GO:0004364">
    <property type="term" value="F:glutathione transferase activity"/>
    <property type="evidence" value="ECO:0007669"/>
    <property type="project" value="UniProtKB-EC"/>
</dbReference>
<dbReference type="Gene3D" id="3.40.30.10">
    <property type="entry name" value="Glutaredoxin"/>
    <property type="match status" value="1"/>
</dbReference>
<evidence type="ECO:0000259" key="4">
    <source>
        <dbReference type="PROSITE" id="PS50404"/>
    </source>
</evidence>
<evidence type="ECO:0000259" key="5">
    <source>
        <dbReference type="PROSITE" id="PS50405"/>
    </source>
</evidence>
<evidence type="ECO:0000313" key="7">
    <source>
        <dbReference type="WBParaSite" id="Pan_g1315.t1"/>
    </source>
</evidence>
<dbReference type="FunFam" id="3.40.30.10:FF:000035">
    <property type="entry name" value="hematopoietic prostaglandin D synthase"/>
    <property type="match status" value="1"/>
</dbReference>
<dbReference type="InterPro" id="IPR040079">
    <property type="entry name" value="Glutathione_S-Trfase"/>
</dbReference>
<keyword evidence="6" id="KW-1185">Reference proteome</keyword>
<dbReference type="Pfam" id="PF02798">
    <property type="entry name" value="GST_N"/>
    <property type="match status" value="1"/>
</dbReference>
<dbReference type="AlphaFoldDB" id="A0A7E4UUW3"/>
<proteinExistence type="predicted"/>
<comment type="catalytic activity">
    <reaction evidence="3">
        <text>RX + glutathione = an S-substituted glutathione + a halide anion + H(+)</text>
        <dbReference type="Rhea" id="RHEA:16437"/>
        <dbReference type="ChEBI" id="CHEBI:15378"/>
        <dbReference type="ChEBI" id="CHEBI:16042"/>
        <dbReference type="ChEBI" id="CHEBI:17792"/>
        <dbReference type="ChEBI" id="CHEBI:57925"/>
        <dbReference type="ChEBI" id="CHEBI:90779"/>
        <dbReference type="EC" id="2.5.1.18"/>
    </reaction>
</comment>
<dbReference type="SUPFAM" id="SSF47616">
    <property type="entry name" value="GST C-terminal domain-like"/>
    <property type="match status" value="1"/>
</dbReference>
<dbReference type="SFLD" id="SFLDG00363">
    <property type="entry name" value="AMPS_(cytGST):_Alpha-__Mu-__Pi"/>
    <property type="match status" value="1"/>
</dbReference>
<dbReference type="Proteomes" id="UP000492821">
    <property type="component" value="Unassembled WGS sequence"/>
</dbReference>
<dbReference type="InterPro" id="IPR010987">
    <property type="entry name" value="Glutathione-S-Trfase_C-like"/>
</dbReference>
<evidence type="ECO:0000256" key="2">
    <source>
        <dbReference type="ARBA" id="ARBA00022679"/>
    </source>
</evidence>
<organism evidence="6 7">
    <name type="scientific">Panagrellus redivivus</name>
    <name type="common">Microworm</name>
    <dbReference type="NCBI Taxonomy" id="6233"/>
    <lineage>
        <taxon>Eukaryota</taxon>
        <taxon>Metazoa</taxon>
        <taxon>Ecdysozoa</taxon>
        <taxon>Nematoda</taxon>
        <taxon>Chromadorea</taxon>
        <taxon>Rhabditida</taxon>
        <taxon>Tylenchina</taxon>
        <taxon>Panagrolaimomorpha</taxon>
        <taxon>Panagrolaimoidea</taxon>
        <taxon>Panagrolaimidae</taxon>
        <taxon>Panagrellus</taxon>
    </lineage>
</organism>
<dbReference type="SFLD" id="SFLDG01205">
    <property type="entry name" value="AMPS.1"/>
    <property type="match status" value="1"/>
</dbReference>
<dbReference type="CDD" id="cd03039">
    <property type="entry name" value="GST_N_Sigma_like"/>
    <property type="match status" value="1"/>
</dbReference>
<dbReference type="InterPro" id="IPR004046">
    <property type="entry name" value="GST_C"/>
</dbReference>
<dbReference type="SUPFAM" id="SSF52833">
    <property type="entry name" value="Thioredoxin-like"/>
    <property type="match status" value="1"/>
</dbReference>
<dbReference type="CDD" id="cd03192">
    <property type="entry name" value="GST_C_Sigma_like"/>
    <property type="match status" value="1"/>
</dbReference>
<accession>A0A7E4UUW3</accession>
<dbReference type="GO" id="GO:0004602">
    <property type="term" value="F:glutathione peroxidase activity"/>
    <property type="evidence" value="ECO:0007669"/>
    <property type="project" value="UniProtKB-ARBA"/>
</dbReference>
<name>A0A7E4UUW3_PANRE</name>
<keyword evidence="2" id="KW-0808">Transferase</keyword>
<dbReference type="PANTHER" id="PTHR11571:SF256">
    <property type="entry name" value="GST C-TERMINAL DOMAIN-CONTAINING PROTEIN-RELATED"/>
    <property type="match status" value="1"/>
</dbReference>
<dbReference type="EC" id="2.5.1.18" evidence="1"/>
<dbReference type="InterPro" id="IPR050213">
    <property type="entry name" value="GST_superfamily"/>
</dbReference>
<reference evidence="6" key="1">
    <citation type="journal article" date="2013" name="Genetics">
        <title>The draft genome and transcriptome of Panagrellus redivivus are shaped by the harsh demands of a free-living lifestyle.</title>
        <authorList>
            <person name="Srinivasan J."/>
            <person name="Dillman A.R."/>
            <person name="Macchietto M.G."/>
            <person name="Heikkinen L."/>
            <person name="Lakso M."/>
            <person name="Fracchia K.M."/>
            <person name="Antoshechkin I."/>
            <person name="Mortazavi A."/>
            <person name="Wong G."/>
            <person name="Sternberg P.W."/>
        </authorList>
    </citation>
    <scope>NUCLEOTIDE SEQUENCE [LARGE SCALE GENOMIC DNA]</scope>
    <source>
        <strain evidence="6">MT8872</strain>
    </source>
</reference>
<feature type="domain" description="GST C-terminal" evidence="5">
    <location>
        <begin position="81"/>
        <end position="206"/>
    </location>
</feature>
<feature type="domain" description="GST N-terminal" evidence="4">
    <location>
        <begin position="2"/>
        <end position="79"/>
    </location>
</feature>
<protein>
    <recommendedName>
        <fullName evidence="1">glutathione transferase</fullName>
        <ecNumber evidence="1">2.5.1.18</ecNumber>
    </recommendedName>
</protein>
<evidence type="ECO:0000313" key="6">
    <source>
        <dbReference type="Proteomes" id="UP000492821"/>
    </source>
</evidence>
<evidence type="ECO:0000256" key="1">
    <source>
        <dbReference type="ARBA" id="ARBA00012452"/>
    </source>
</evidence>
<dbReference type="InterPro" id="IPR036282">
    <property type="entry name" value="Glutathione-S-Trfase_C_sf"/>
</dbReference>
<dbReference type="InterPro" id="IPR036249">
    <property type="entry name" value="Thioredoxin-like_sf"/>
</dbReference>
<dbReference type="PROSITE" id="PS50405">
    <property type="entry name" value="GST_CTER"/>
    <property type="match status" value="1"/>
</dbReference>
<dbReference type="GO" id="GO:0006749">
    <property type="term" value="P:glutathione metabolic process"/>
    <property type="evidence" value="ECO:0007669"/>
    <property type="project" value="TreeGrafter"/>
</dbReference>
<sequence length="206" mass="23955">MVHYKLYYFPIRGIVEPIRDLLKYAKADFEDVRIPKEEWPQFKEKTPTGKVPYLEFEGNVIPESMAILRYLGREFNLNGANNVEAAEIDSVVEVVKDTANKVRDYIRVARGLQEGDRIELFRDLYVPNRDVLMAYITKQMQKSKSGFLLNSGVSWADFFLAETFETLSLVDEDFNTRYPGAAVYKRRVFNLPNLKEYIDSRPEGSF</sequence>
<dbReference type="Gene3D" id="1.20.1050.10">
    <property type="match status" value="1"/>
</dbReference>
<dbReference type="InterPro" id="IPR004045">
    <property type="entry name" value="Glutathione_S-Trfase_N"/>
</dbReference>